<sequence>MNQDLRRARIVDIIMKNSAVKVEELAHELHASLATIRRDLTYLEKQGQILRTFGGAVSVPSSTELSLQKRALTHLEAKNRIAQASLPLLLTSQSVILDAGTTTGCLARLIPNDVSLTVITNGLNILMDLAYQDQIDLIALGGSLRHLNQAFIGDSAIMQLQTYHVDTCFLGAFGLDPGVGLTSPTAPQAYLKRKMAEAANKVYILADSSKFSVSFPHVTPLPHGVTVITEKAVDSTTAKKFHDRHWNIVSAAEFVDANHEGSA</sequence>
<accession>A0A1W1WF06</accession>
<keyword evidence="3" id="KW-0804">Transcription</keyword>
<keyword evidence="2" id="KW-0238">DNA-binding</keyword>
<dbReference type="InterPro" id="IPR037171">
    <property type="entry name" value="NagB/RpiA_transferase-like"/>
</dbReference>
<dbReference type="PROSITE" id="PS51000">
    <property type="entry name" value="HTH_DEOR_2"/>
    <property type="match status" value="1"/>
</dbReference>
<dbReference type="InterPro" id="IPR036390">
    <property type="entry name" value="WH_DNA-bd_sf"/>
</dbReference>
<keyword evidence="1" id="KW-0805">Transcription regulation</keyword>
<evidence type="ECO:0000256" key="3">
    <source>
        <dbReference type="ARBA" id="ARBA00023163"/>
    </source>
</evidence>
<dbReference type="STRING" id="28034.BFX07_01965"/>
<dbReference type="InterPro" id="IPR001034">
    <property type="entry name" value="DeoR_HTH"/>
</dbReference>
<dbReference type="SMART" id="SM01134">
    <property type="entry name" value="DeoRC"/>
    <property type="match status" value="1"/>
</dbReference>
<protein>
    <submittedName>
        <fullName evidence="5">Transcriptional regulator, DeoR family</fullName>
    </submittedName>
</protein>
<dbReference type="EMBL" id="FWWY01000001">
    <property type="protein sequence ID" value="SMC04825.1"/>
    <property type="molecule type" value="Genomic_DNA"/>
</dbReference>
<dbReference type="Pfam" id="PF08220">
    <property type="entry name" value="HTH_DeoR"/>
    <property type="match status" value="1"/>
</dbReference>
<dbReference type="SUPFAM" id="SSF100950">
    <property type="entry name" value="NagB/RpiA/CoA transferase-like"/>
    <property type="match status" value="1"/>
</dbReference>
<dbReference type="Gene3D" id="1.10.10.10">
    <property type="entry name" value="Winged helix-like DNA-binding domain superfamily/Winged helix DNA-binding domain"/>
    <property type="match status" value="1"/>
</dbReference>
<dbReference type="GO" id="GO:0003700">
    <property type="term" value="F:DNA-binding transcription factor activity"/>
    <property type="evidence" value="ECO:0007669"/>
    <property type="project" value="InterPro"/>
</dbReference>
<dbReference type="Pfam" id="PF00455">
    <property type="entry name" value="DeoRC"/>
    <property type="match status" value="1"/>
</dbReference>
<dbReference type="Gene3D" id="3.40.50.1360">
    <property type="match status" value="1"/>
</dbReference>
<dbReference type="InterPro" id="IPR050313">
    <property type="entry name" value="Carb_Metab_HTH_regulators"/>
</dbReference>
<dbReference type="AlphaFoldDB" id="A0A1W1WF06"/>
<dbReference type="GO" id="GO:0003677">
    <property type="term" value="F:DNA binding"/>
    <property type="evidence" value="ECO:0007669"/>
    <property type="project" value="UniProtKB-KW"/>
</dbReference>
<dbReference type="InterPro" id="IPR036388">
    <property type="entry name" value="WH-like_DNA-bd_sf"/>
</dbReference>
<dbReference type="InterPro" id="IPR014036">
    <property type="entry name" value="DeoR-like_C"/>
</dbReference>
<dbReference type="RefSeq" id="WP_084661363.1">
    <property type="nucleotide sequence ID" value="NZ_FWWY01000001.1"/>
</dbReference>
<evidence type="ECO:0000256" key="2">
    <source>
        <dbReference type="ARBA" id="ARBA00023125"/>
    </source>
</evidence>
<dbReference type="InterPro" id="IPR018356">
    <property type="entry name" value="Tscrpt_reg_HTH_DeoR_CS"/>
</dbReference>
<dbReference type="OrthoDB" id="9797223at2"/>
<evidence type="ECO:0000313" key="6">
    <source>
        <dbReference type="Proteomes" id="UP000192660"/>
    </source>
</evidence>
<feature type="domain" description="HTH deoR-type" evidence="4">
    <location>
        <begin position="3"/>
        <end position="58"/>
    </location>
</feature>
<reference evidence="6" key="1">
    <citation type="submission" date="2017-04" db="EMBL/GenBank/DDBJ databases">
        <authorList>
            <person name="Varghese N."/>
            <person name="Submissions S."/>
        </authorList>
    </citation>
    <scope>NUCLEOTIDE SEQUENCE [LARGE SCALE GENOMIC DNA]</scope>
    <source>
        <strain evidence="6">DSM 9293</strain>
    </source>
</reference>
<dbReference type="PANTHER" id="PTHR30363:SF44">
    <property type="entry name" value="AGA OPERON TRANSCRIPTIONAL REPRESSOR-RELATED"/>
    <property type="match status" value="1"/>
</dbReference>
<proteinExistence type="predicted"/>
<dbReference type="PROSITE" id="PS00894">
    <property type="entry name" value="HTH_DEOR_1"/>
    <property type="match status" value="1"/>
</dbReference>
<organism evidence="5 6">
    <name type="scientific">Sulfobacillus thermosulfidooxidans (strain DSM 9293 / VKM B-1269 / AT-1)</name>
    <dbReference type="NCBI Taxonomy" id="929705"/>
    <lineage>
        <taxon>Bacteria</taxon>
        <taxon>Bacillati</taxon>
        <taxon>Bacillota</taxon>
        <taxon>Clostridia</taxon>
        <taxon>Eubacteriales</taxon>
        <taxon>Clostridiales Family XVII. Incertae Sedis</taxon>
        <taxon>Sulfobacillus</taxon>
    </lineage>
</organism>
<keyword evidence="6" id="KW-1185">Reference proteome</keyword>
<evidence type="ECO:0000259" key="4">
    <source>
        <dbReference type="PROSITE" id="PS51000"/>
    </source>
</evidence>
<dbReference type="PRINTS" id="PR00037">
    <property type="entry name" value="HTHLACR"/>
</dbReference>
<gene>
    <name evidence="5" type="ORF">SAMN00768000_1867</name>
</gene>
<dbReference type="PANTHER" id="PTHR30363">
    <property type="entry name" value="HTH-TYPE TRANSCRIPTIONAL REGULATOR SRLR-RELATED"/>
    <property type="match status" value="1"/>
</dbReference>
<evidence type="ECO:0000256" key="1">
    <source>
        <dbReference type="ARBA" id="ARBA00023015"/>
    </source>
</evidence>
<dbReference type="Proteomes" id="UP000192660">
    <property type="component" value="Unassembled WGS sequence"/>
</dbReference>
<dbReference type="SUPFAM" id="SSF46785">
    <property type="entry name" value="Winged helix' DNA-binding domain"/>
    <property type="match status" value="1"/>
</dbReference>
<evidence type="ECO:0000313" key="5">
    <source>
        <dbReference type="EMBL" id="SMC04825.1"/>
    </source>
</evidence>
<name>A0A1W1WF06_SULTA</name>
<dbReference type="SMART" id="SM00420">
    <property type="entry name" value="HTH_DEOR"/>
    <property type="match status" value="1"/>
</dbReference>